<proteinExistence type="predicted"/>
<gene>
    <name evidence="2" type="ORF">I303_04660</name>
    <name evidence="3" type="ORF">I303_104364</name>
</gene>
<reference evidence="3" key="2">
    <citation type="submission" date="2013-07" db="EMBL/GenBank/DDBJ databases">
        <authorList>
            <consortium name="The Broad Institute Genome Sequencing Platform"/>
            <person name="Cuomo C."/>
            <person name="Litvintseva A."/>
            <person name="Chen Y."/>
            <person name="Heitman J."/>
            <person name="Sun S."/>
            <person name="Springer D."/>
            <person name="Dromer F."/>
            <person name="Young S.K."/>
            <person name="Zeng Q."/>
            <person name="Gargeya S."/>
            <person name="Fitzgerald M."/>
            <person name="Abouelleil A."/>
            <person name="Alvarado L."/>
            <person name="Berlin A.M."/>
            <person name="Chapman S.B."/>
            <person name="Dewar J."/>
            <person name="Goldberg J."/>
            <person name="Griggs A."/>
            <person name="Gujja S."/>
            <person name="Hansen M."/>
            <person name="Howarth C."/>
            <person name="Imamovic A."/>
            <person name="Larimer J."/>
            <person name="McCowan C."/>
            <person name="Murphy C."/>
            <person name="Pearson M."/>
            <person name="Priest M."/>
            <person name="Roberts A."/>
            <person name="Saif S."/>
            <person name="Shea T."/>
            <person name="Sykes S."/>
            <person name="Wortman J."/>
            <person name="Nusbaum C."/>
            <person name="Birren B."/>
        </authorList>
    </citation>
    <scope>NUCLEOTIDE SEQUENCE</scope>
    <source>
        <strain evidence="3">CBS 10117</strain>
    </source>
</reference>
<dbReference type="GeneID" id="28968359"/>
<feature type="compositionally biased region" description="Low complexity" evidence="1">
    <location>
        <begin position="271"/>
        <end position="282"/>
    </location>
</feature>
<reference evidence="2" key="1">
    <citation type="submission" date="2013-07" db="EMBL/GenBank/DDBJ databases">
        <title>The Genome Sequence of Cryptococcus dejecticola CBS10117.</title>
        <authorList>
            <consortium name="The Broad Institute Genome Sequencing Platform"/>
            <person name="Cuomo C."/>
            <person name="Litvintseva A."/>
            <person name="Chen Y."/>
            <person name="Heitman J."/>
            <person name="Sun S."/>
            <person name="Springer D."/>
            <person name="Dromer F."/>
            <person name="Young S.K."/>
            <person name="Zeng Q."/>
            <person name="Gargeya S."/>
            <person name="Fitzgerald M."/>
            <person name="Abouelleil A."/>
            <person name="Alvarado L."/>
            <person name="Berlin A.M."/>
            <person name="Chapman S.B."/>
            <person name="Dewar J."/>
            <person name="Goldberg J."/>
            <person name="Griggs A."/>
            <person name="Gujja S."/>
            <person name="Hansen M."/>
            <person name="Howarth C."/>
            <person name="Imamovic A."/>
            <person name="Larimer J."/>
            <person name="McCowan C."/>
            <person name="Murphy C."/>
            <person name="Pearson M."/>
            <person name="Priest M."/>
            <person name="Roberts A."/>
            <person name="Saif S."/>
            <person name="Shea T."/>
            <person name="Sykes S."/>
            <person name="Wortman J."/>
            <person name="Nusbaum C."/>
            <person name="Birren B."/>
        </authorList>
    </citation>
    <scope>NUCLEOTIDE SEQUENCE [LARGE SCALE GENOMIC DNA]</scope>
    <source>
        <strain evidence="2">CBS 10117</strain>
    </source>
</reference>
<feature type="region of interest" description="Disordered" evidence="1">
    <location>
        <begin position="66"/>
        <end position="122"/>
    </location>
</feature>
<feature type="compositionally biased region" description="Polar residues" evidence="1">
    <location>
        <begin position="109"/>
        <end position="118"/>
    </location>
</feature>
<evidence type="ECO:0000313" key="3">
    <source>
        <dbReference type="EMBL" id="WWC61779.1"/>
    </source>
</evidence>
<reference evidence="3" key="3">
    <citation type="submission" date="2024-02" db="EMBL/GenBank/DDBJ databases">
        <title>Comparative genomics of Cryptococcus and Kwoniella reveals pathogenesis evolution and contrasting modes of karyotype evolution via chromosome fusion or intercentromeric recombination.</title>
        <authorList>
            <person name="Coelho M.A."/>
            <person name="David-Palma M."/>
            <person name="Shea T."/>
            <person name="Bowers K."/>
            <person name="McGinley-Smith S."/>
            <person name="Mohammad A.W."/>
            <person name="Gnirke A."/>
            <person name="Yurkov A.M."/>
            <person name="Nowrousian M."/>
            <person name="Sun S."/>
            <person name="Cuomo C.A."/>
            <person name="Heitman J."/>
        </authorList>
    </citation>
    <scope>NUCLEOTIDE SEQUENCE</scope>
    <source>
        <strain evidence="3">CBS 10117</strain>
    </source>
</reference>
<feature type="region of interest" description="Disordered" evidence="1">
    <location>
        <begin position="271"/>
        <end position="298"/>
    </location>
</feature>
<organism evidence="2">
    <name type="scientific">Kwoniella dejecticola CBS 10117</name>
    <dbReference type="NCBI Taxonomy" id="1296121"/>
    <lineage>
        <taxon>Eukaryota</taxon>
        <taxon>Fungi</taxon>
        <taxon>Dikarya</taxon>
        <taxon>Basidiomycota</taxon>
        <taxon>Agaricomycotina</taxon>
        <taxon>Tremellomycetes</taxon>
        <taxon>Tremellales</taxon>
        <taxon>Cryptococcaceae</taxon>
        <taxon>Kwoniella</taxon>
    </lineage>
</organism>
<dbReference type="AlphaFoldDB" id="A0A1A6A5J8"/>
<dbReference type="EMBL" id="KI894031">
    <property type="protein sequence ID" value="OBR85325.1"/>
    <property type="molecule type" value="Genomic_DNA"/>
</dbReference>
<name>A0A1A6A5J8_9TREE</name>
<keyword evidence="4" id="KW-1185">Reference proteome</keyword>
<accession>A0A1A6A5J8</accession>
<evidence type="ECO:0000256" key="1">
    <source>
        <dbReference type="SAM" id="MobiDB-lite"/>
    </source>
</evidence>
<dbReference type="KEGG" id="kdj:28968359"/>
<evidence type="ECO:0000313" key="4">
    <source>
        <dbReference type="Proteomes" id="UP000078595"/>
    </source>
</evidence>
<dbReference type="VEuPathDB" id="FungiDB:I303_04660"/>
<dbReference type="RefSeq" id="XP_018263167.1">
    <property type="nucleotide sequence ID" value="XM_018407956.1"/>
</dbReference>
<dbReference type="Proteomes" id="UP000078595">
    <property type="component" value="Chromosome 5"/>
</dbReference>
<protein>
    <submittedName>
        <fullName evidence="2">Uncharacterized protein</fullName>
    </submittedName>
</protein>
<dbReference type="OrthoDB" id="2565398at2759"/>
<sequence>MTKPNPNTIYSQAQIEEIMSDLDKLSQQIPFLSERLSHHPHSASRPDASRLSRLISIVSKKTSLRGNHNRKRIAKGYSSLKDEDGKEDEPLLSPNPKTSRRQSSDSDRTLVNSSSPLHHTSAEDILNELSPLIRELQRISNLMISTSPPYRTSHVFPNNEDRSGTAYQLIERFIGVCDDLIELVNTLNMPQRVSGNVDGDGDDHNDDGMRELLIAALKKKIQVEADRLKPNTHILSYGHSHPRPRSPYSISINVTSLEDKSKNPFIVHATSLTASDSPSSDSQRVRRNDDDSCSNISIAKDDDPEEVMLLSPSNISITGRRRESQPIKIANPSLLLESETLTNVDSNTLKKQNMAPFSHFNISVTNPTFSKNKNETQTAFQTDTTTLPSSSWAQNIIRIGSYQASLLFSNSPIAVRRSFFKVHTEGDEEVECEQSLLRAY</sequence>
<evidence type="ECO:0000313" key="2">
    <source>
        <dbReference type="EMBL" id="OBR85325.1"/>
    </source>
</evidence>
<dbReference type="EMBL" id="CP144534">
    <property type="protein sequence ID" value="WWC61779.1"/>
    <property type="molecule type" value="Genomic_DNA"/>
</dbReference>